<feature type="chain" id="PRO_5031077432" description="Cupin type-1 domain-containing protein" evidence="1">
    <location>
        <begin position="24"/>
        <end position="197"/>
    </location>
</feature>
<feature type="domain" description="Cupin type-1" evidence="2">
    <location>
        <begin position="76"/>
        <end position="187"/>
    </location>
</feature>
<reference evidence="3" key="1">
    <citation type="submission" date="2020-06" db="EMBL/GenBank/DDBJ databases">
        <title>Legume-microbial interactions unlock mineral nutrients during tropical forest succession.</title>
        <authorList>
            <person name="Epihov D.Z."/>
        </authorList>
    </citation>
    <scope>NUCLEOTIDE SEQUENCE [LARGE SCALE GENOMIC DNA]</scope>
    <source>
        <strain evidence="3">Pan2503</strain>
    </source>
</reference>
<dbReference type="Pfam" id="PF00190">
    <property type="entry name" value="Cupin_1"/>
    <property type="match status" value="1"/>
</dbReference>
<evidence type="ECO:0000313" key="3">
    <source>
        <dbReference type="EMBL" id="MBA0088398.1"/>
    </source>
</evidence>
<dbReference type="AlphaFoldDB" id="A0A7V8NVR7"/>
<name>A0A7V8NVR7_9BACT</name>
<accession>A0A7V8NVR7</accession>
<evidence type="ECO:0000313" key="4">
    <source>
        <dbReference type="Proteomes" id="UP000567293"/>
    </source>
</evidence>
<keyword evidence="1" id="KW-0732">Signal</keyword>
<organism evidence="3 4">
    <name type="scientific">Candidatus Acidiferrum panamense</name>
    <dbReference type="NCBI Taxonomy" id="2741543"/>
    <lineage>
        <taxon>Bacteria</taxon>
        <taxon>Pseudomonadati</taxon>
        <taxon>Acidobacteriota</taxon>
        <taxon>Terriglobia</taxon>
        <taxon>Candidatus Acidiferrales</taxon>
        <taxon>Candidatus Acidiferrum</taxon>
    </lineage>
</organism>
<dbReference type="SUPFAM" id="SSF51182">
    <property type="entry name" value="RmlC-like cupins"/>
    <property type="match status" value="1"/>
</dbReference>
<dbReference type="EMBL" id="JACDQQ010002480">
    <property type="protein sequence ID" value="MBA0088398.1"/>
    <property type="molecule type" value="Genomic_DNA"/>
</dbReference>
<proteinExistence type="predicted"/>
<comment type="caution">
    <text evidence="3">The sequence shown here is derived from an EMBL/GenBank/DDBJ whole genome shotgun (WGS) entry which is preliminary data.</text>
</comment>
<gene>
    <name evidence="3" type="ORF">HRJ53_25715</name>
</gene>
<feature type="signal peptide" evidence="1">
    <location>
        <begin position="1"/>
        <end position="23"/>
    </location>
</feature>
<sequence length="197" mass="20640">MQRMILGFLTCAVALAFANNLSAQTQNPPPASPHLPRGAATDVTGAEIQSLVQKTAADRVSDQAIRVVSINGEYNVGIGVVHRAKTSGAQAGGGIEHSQITEIYHIIEGNATLVTGGSMDNTSEFPADHPVVAVLNGPSTRGGPIQNGVSRKIGPGDVVIIPPNTPHWFSEISSDQIVYLVVRVDPHKVLPAGYVPK</sequence>
<dbReference type="InterPro" id="IPR014710">
    <property type="entry name" value="RmlC-like_jellyroll"/>
</dbReference>
<dbReference type="Gene3D" id="2.60.120.10">
    <property type="entry name" value="Jelly Rolls"/>
    <property type="match status" value="1"/>
</dbReference>
<keyword evidence="4" id="KW-1185">Reference proteome</keyword>
<evidence type="ECO:0000259" key="2">
    <source>
        <dbReference type="Pfam" id="PF00190"/>
    </source>
</evidence>
<dbReference type="InterPro" id="IPR011051">
    <property type="entry name" value="RmlC_Cupin_sf"/>
</dbReference>
<protein>
    <recommendedName>
        <fullName evidence="2">Cupin type-1 domain-containing protein</fullName>
    </recommendedName>
</protein>
<evidence type="ECO:0000256" key="1">
    <source>
        <dbReference type="SAM" id="SignalP"/>
    </source>
</evidence>
<dbReference type="InterPro" id="IPR006045">
    <property type="entry name" value="Cupin_1"/>
</dbReference>
<dbReference type="Proteomes" id="UP000567293">
    <property type="component" value="Unassembled WGS sequence"/>
</dbReference>